<dbReference type="Proteomes" id="UP000422221">
    <property type="component" value="Unassembled WGS sequence"/>
</dbReference>
<dbReference type="EMBL" id="VWMK01000006">
    <property type="protein sequence ID" value="KAA3766909.1"/>
    <property type="molecule type" value="Genomic_DNA"/>
</dbReference>
<evidence type="ECO:0000313" key="2">
    <source>
        <dbReference type="Proteomes" id="UP000422221"/>
    </source>
</evidence>
<evidence type="ECO:0000313" key="1">
    <source>
        <dbReference type="EMBL" id="KAA3766909.1"/>
    </source>
</evidence>
<reference evidence="1 2" key="1">
    <citation type="journal article" date="2019" name="Nat. Med.">
        <title>A library of human gut bacterial isolates paired with longitudinal multiomics data enables mechanistic microbiome research.</title>
        <authorList>
            <person name="Poyet M."/>
            <person name="Groussin M."/>
            <person name="Gibbons S.M."/>
            <person name="Avila-Pacheco J."/>
            <person name="Jiang X."/>
            <person name="Kearney S.M."/>
            <person name="Perrotta A.R."/>
            <person name="Berdy B."/>
            <person name="Zhao S."/>
            <person name="Lieberman T.D."/>
            <person name="Swanson P.K."/>
            <person name="Smith M."/>
            <person name="Roesemann S."/>
            <person name="Alexander J.E."/>
            <person name="Rich S.A."/>
            <person name="Livny J."/>
            <person name="Vlamakis H."/>
            <person name="Clish C."/>
            <person name="Bullock K."/>
            <person name="Deik A."/>
            <person name="Scott J."/>
            <person name="Pierce K.A."/>
            <person name="Xavier R.J."/>
            <person name="Alm E.J."/>
        </authorList>
    </citation>
    <scope>NUCLEOTIDE SEQUENCE [LARGE SCALE GENOMIC DNA]</scope>
    <source>
        <strain evidence="1 2">BIOML-A10</strain>
    </source>
</reference>
<accession>A0A7J4XKK2</accession>
<protein>
    <submittedName>
        <fullName evidence="1">Uncharacterized protein</fullName>
    </submittedName>
</protein>
<proteinExistence type="predicted"/>
<dbReference type="AlphaFoldDB" id="A0A7J4XKK2"/>
<gene>
    <name evidence="1" type="ORF">F3F73_08540</name>
</gene>
<name>A0A7J4XKK2_9BACE</name>
<sequence>MRNYGIISVKQIFPYKNTASSPIYLSFYWFMQDIYTILLCIDIKNRHYKQSNSIGLFLLKD</sequence>
<organism evidence="1 2">
    <name type="scientific">Bacteroides salyersiae</name>
    <dbReference type="NCBI Taxonomy" id="291644"/>
    <lineage>
        <taxon>Bacteria</taxon>
        <taxon>Pseudomonadati</taxon>
        <taxon>Bacteroidota</taxon>
        <taxon>Bacteroidia</taxon>
        <taxon>Bacteroidales</taxon>
        <taxon>Bacteroidaceae</taxon>
        <taxon>Bacteroides</taxon>
    </lineage>
</organism>
<comment type="caution">
    <text evidence="1">The sequence shown here is derived from an EMBL/GenBank/DDBJ whole genome shotgun (WGS) entry which is preliminary data.</text>
</comment>